<comment type="similarity">
    <text evidence="3 10">Belongs to the class-II aminoacyl-tRNA synthetase family. HisZ subfamily.</text>
</comment>
<dbReference type="Proteomes" id="UP000823201">
    <property type="component" value="Unassembled WGS sequence"/>
</dbReference>
<comment type="pathway">
    <text evidence="2 10">Amino-acid biosynthesis; L-histidine biosynthesis; L-histidine from 5-phospho-alpha-D-ribose 1-diphosphate: step 1/9.</text>
</comment>
<dbReference type="SUPFAM" id="SSF55681">
    <property type="entry name" value="Class II aaRS and biotin synthetases"/>
    <property type="match status" value="1"/>
</dbReference>
<dbReference type="PIRSF" id="PIRSF001549">
    <property type="entry name" value="His-tRNA_synth"/>
    <property type="match status" value="1"/>
</dbReference>
<name>A0ABS2QB99_9BACL</name>
<keyword evidence="6 10" id="KW-0963">Cytoplasm</keyword>
<evidence type="ECO:0000313" key="13">
    <source>
        <dbReference type="Proteomes" id="UP000823201"/>
    </source>
</evidence>
<dbReference type="CDD" id="cd00773">
    <property type="entry name" value="HisRS-like_core"/>
    <property type="match status" value="1"/>
</dbReference>
<accession>A0ABS2QB99</accession>
<evidence type="ECO:0000256" key="4">
    <source>
        <dbReference type="ARBA" id="ARBA00011496"/>
    </source>
</evidence>
<dbReference type="NCBIfam" id="NF008941">
    <property type="entry name" value="PRK12292.2-4"/>
    <property type="match status" value="1"/>
</dbReference>
<dbReference type="InterPro" id="IPR053846">
    <property type="entry name" value="HisZ-C"/>
</dbReference>
<evidence type="ECO:0000256" key="3">
    <source>
        <dbReference type="ARBA" id="ARBA00005539"/>
    </source>
</evidence>
<dbReference type="PROSITE" id="PS50862">
    <property type="entry name" value="AA_TRNA_LIGASE_II"/>
    <property type="match status" value="1"/>
</dbReference>
<keyword evidence="8 10" id="KW-0368">Histidine biosynthesis</keyword>
<dbReference type="RefSeq" id="WP_205007553.1">
    <property type="nucleotide sequence ID" value="NZ_CBCRXA010000029.1"/>
</dbReference>
<dbReference type="InterPro" id="IPR045864">
    <property type="entry name" value="aa-tRNA-synth_II/BPL/LPL"/>
</dbReference>
<evidence type="ECO:0000313" key="12">
    <source>
        <dbReference type="EMBL" id="MBM7659008.1"/>
    </source>
</evidence>
<proteinExistence type="inferred from homology"/>
<evidence type="ECO:0000259" key="11">
    <source>
        <dbReference type="PROSITE" id="PS50862"/>
    </source>
</evidence>
<dbReference type="Pfam" id="PF13393">
    <property type="entry name" value="tRNA-synt_His"/>
    <property type="match status" value="1"/>
</dbReference>
<feature type="domain" description="Aminoacyl-transfer RNA synthetases class-II family profile" evidence="11">
    <location>
        <begin position="26"/>
        <end position="327"/>
    </location>
</feature>
<dbReference type="Gene3D" id="3.40.50.12590">
    <property type="match status" value="1"/>
</dbReference>
<dbReference type="PANTHER" id="PTHR43707">
    <property type="entry name" value="HISTIDYL-TRNA SYNTHETASE"/>
    <property type="match status" value="1"/>
</dbReference>
<dbReference type="Pfam" id="PF21996">
    <property type="entry name" value="HisZ-like"/>
    <property type="match status" value="1"/>
</dbReference>
<keyword evidence="12" id="KW-0328">Glycosyltransferase</keyword>
<comment type="subunit">
    <text evidence="4 10">Heteromultimer composed of HisG and HisZ subunits.</text>
</comment>
<evidence type="ECO:0000256" key="8">
    <source>
        <dbReference type="ARBA" id="ARBA00023102"/>
    </source>
</evidence>
<gene>
    <name evidence="10" type="primary">hisZ</name>
    <name evidence="12" type="ORF">JOC27_002484</name>
</gene>
<dbReference type="Gene3D" id="3.30.930.10">
    <property type="entry name" value="Bira Bifunctional Protein, Domain 2"/>
    <property type="match status" value="1"/>
</dbReference>
<dbReference type="InterPro" id="IPR004517">
    <property type="entry name" value="HisZ"/>
</dbReference>
<dbReference type="NCBIfam" id="TIGR00443">
    <property type="entry name" value="hisZ_biosyn_reg"/>
    <property type="match status" value="1"/>
</dbReference>
<evidence type="ECO:0000256" key="5">
    <source>
        <dbReference type="ARBA" id="ARBA00020397"/>
    </source>
</evidence>
<sequence>MTKPYMFEKPLGLRDSLPATHREIARLEGIFQEELQRWGYDFLQTPALEYAETIGRASAIEDSQLFKFLDAEGHPVVLRPDMTTPIARIAASSLGQEPLPLRLAYTAALYRSQKKEGGHPSEFEQAGAELIGDATPYADAEVISLMMVLLEKAGLQSLRLAIGHVGFVKAFFQGMAGDPVAAERLSHLLYVKNDVGFRECVASLCLNDTRSDKLNAFIDSRRMDNEATLDFLSSISEQDPVLHTYYSSIAELVQLLRFTHMEEKIDLDITLMPHLSYYTGFVFQGFGGSLGFPVASGGRYDNLLAQFNRPCPATGFGIRIDRLMSAVHPDAISLAKQKMVIIYDQANAEKAMTFAQEQRERGLTVVLQYTDGIKDYVSYVAQFQTVYRFVKEDTGLETKK</sequence>
<dbReference type="InterPro" id="IPR004516">
    <property type="entry name" value="HisRS/HisZ"/>
</dbReference>
<organism evidence="12 13">
    <name type="scientific">Sporolactobacillus spathodeae</name>
    <dbReference type="NCBI Taxonomy" id="1465502"/>
    <lineage>
        <taxon>Bacteria</taxon>
        <taxon>Bacillati</taxon>
        <taxon>Bacillota</taxon>
        <taxon>Bacilli</taxon>
        <taxon>Bacillales</taxon>
        <taxon>Sporolactobacillaceae</taxon>
        <taxon>Sporolactobacillus</taxon>
    </lineage>
</organism>
<comment type="function">
    <text evidence="9 10">Required for the first step of histidine biosynthesis. May allow the feedback regulation of ATP phosphoribosyltransferase activity by histidine.</text>
</comment>
<evidence type="ECO:0000256" key="2">
    <source>
        <dbReference type="ARBA" id="ARBA00004667"/>
    </source>
</evidence>
<keyword evidence="13" id="KW-1185">Reference proteome</keyword>
<keyword evidence="7 10" id="KW-0028">Amino-acid biosynthesis</keyword>
<evidence type="ECO:0000256" key="10">
    <source>
        <dbReference type="HAMAP-Rule" id="MF_00125"/>
    </source>
</evidence>
<evidence type="ECO:0000256" key="1">
    <source>
        <dbReference type="ARBA" id="ARBA00004496"/>
    </source>
</evidence>
<evidence type="ECO:0000256" key="7">
    <source>
        <dbReference type="ARBA" id="ARBA00022605"/>
    </source>
</evidence>
<dbReference type="GO" id="GO:0016757">
    <property type="term" value="F:glycosyltransferase activity"/>
    <property type="evidence" value="ECO:0007669"/>
    <property type="project" value="UniProtKB-KW"/>
</dbReference>
<comment type="subcellular location">
    <subcellularLocation>
        <location evidence="1 10">Cytoplasm</location>
    </subcellularLocation>
</comment>
<dbReference type="InterPro" id="IPR006195">
    <property type="entry name" value="aa-tRNA-synth_II"/>
</dbReference>
<dbReference type="PANTHER" id="PTHR43707:SF1">
    <property type="entry name" value="HISTIDINE--TRNA LIGASE, MITOCHONDRIAL-RELATED"/>
    <property type="match status" value="1"/>
</dbReference>
<evidence type="ECO:0000256" key="9">
    <source>
        <dbReference type="ARBA" id="ARBA00025246"/>
    </source>
</evidence>
<dbReference type="InterPro" id="IPR041715">
    <property type="entry name" value="HisRS-like_core"/>
</dbReference>
<dbReference type="EMBL" id="JAFBEV010000031">
    <property type="protein sequence ID" value="MBM7659008.1"/>
    <property type="molecule type" value="Genomic_DNA"/>
</dbReference>
<comment type="caution">
    <text evidence="12">The sequence shown here is derived from an EMBL/GenBank/DDBJ whole genome shotgun (WGS) entry which is preliminary data.</text>
</comment>
<comment type="miscellaneous">
    <text evidence="10">This function is generally fulfilled by the C-terminal part of HisG, which is missing in some bacteria such as this one.</text>
</comment>
<protein>
    <recommendedName>
        <fullName evidence="5 10">ATP phosphoribosyltransferase regulatory subunit</fullName>
    </recommendedName>
</protein>
<dbReference type="HAMAP" id="MF_00125">
    <property type="entry name" value="HisZ"/>
    <property type="match status" value="1"/>
</dbReference>
<keyword evidence="12" id="KW-0808">Transferase</keyword>
<evidence type="ECO:0000256" key="6">
    <source>
        <dbReference type="ARBA" id="ARBA00022490"/>
    </source>
</evidence>
<reference evidence="12 13" key="1">
    <citation type="submission" date="2021-01" db="EMBL/GenBank/DDBJ databases">
        <title>Genomic Encyclopedia of Type Strains, Phase IV (KMG-IV): sequencing the most valuable type-strain genomes for metagenomic binning, comparative biology and taxonomic classification.</title>
        <authorList>
            <person name="Goeker M."/>
        </authorList>
    </citation>
    <scope>NUCLEOTIDE SEQUENCE [LARGE SCALE GENOMIC DNA]</scope>
    <source>
        <strain evidence="12 13">DSM 100968</strain>
    </source>
</reference>